<dbReference type="GO" id="GO:0005840">
    <property type="term" value="C:ribosome"/>
    <property type="evidence" value="ECO:0007669"/>
    <property type="project" value="UniProtKB-KW"/>
</dbReference>
<gene>
    <name evidence="5" type="primary">rps3</name>
</gene>
<dbReference type="SUPFAM" id="SSF54821">
    <property type="entry name" value="Ribosomal protein S3 C-terminal domain"/>
    <property type="match status" value="1"/>
</dbReference>
<keyword evidence="3" id="KW-0687">Ribonucleoprotein</keyword>
<evidence type="ECO:0000256" key="1">
    <source>
        <dbReference type="ARBA" id="ARBA00010761"/>
    </source>
</evidence>
<geneLocation type="mitochondrion" evidence="5"/>
<dbReference type="EMBL" id="KF387569">
    <property type="protein sequence ID" value="AGW52226.1"/>
    <property type="molecule type" value="Genomic_DNA"/>
</dbReference>
<protein>
    <submittedName>
        <fullName evidence="5">Ribosomal protein S3</fullName>
    </submittedName>
</protein>
<proteinExistence type="inferred from homology"/>
<dbReference type="AlphaFoldDB" id="V9PA93"/>
<dbReference type="GO" id="GO:1990904">
    <property type="term" value="C:ribonucleoprotein complex"/>
    <property type="evidence" value="ECO:0007669"/>
    <property type="project" value="UniProtKB-KW"/>
</dbReference>
<evidence type="ECO:0000256" key="4">
    <source>
        <dbReference type="SAM" id="MobiDB-lite"/>
    </source>
</evidence>
<comment type="similarity">
    <text evidence="1">Belongs to the universal ribosomal protein uS3 family.</text>
</comment>
<feature type="region of interest" description="Disordered" evidence="4">
    <location>
        <begin position="78"/>
        <end position="105"/>
    </location>
</feature>
<dbReference type="Gene3D" id="3.30.1140.32">
    <property type="entry name" value="Ribosomal protein S3, C-terminal domain"/>
    <property type="match status" value="1"/>
</dbReference>
<evidence type="ECO:0000256" key="3">
    <source>
        <dbReference type="ARBA" id="ARBA00023274"/>
    </source>
</evidence>
<reference evidence="5" key="1">
    <citation type="journal article" date="2013" name="PLoS ONE">
        <title>The Mitochondrial Genome of the Prasinophyte Prasinoderma coloniale Reveals Two Trans-Spliced Group I Introns in the Large Subunit rRNA Gene.</title>
        <authorList>
            <person name="Pombert J.F."/>
            <person name="Otis C."/>
            <person name="Turmel M."/>
            <person name="Lemieux C."/>
        </authorList>
    </citation>
    <scope>NUCLEOTIDE SEQUENCE</scope>
</reference>
<organism evidence="5">
    <name type="scientific">Prasinoderma coloniale</name>
    <dbReference type="NCBI Taxonomy" id="156133"/>
    <lineage>
        <taxon>Eukaryota</taxon>
        <taxon>Viridiplantae</taxon>
        <taxon>Prasinodermophyta</taxon>
        <taxon>Prasinodermophyceae</taxon>
        <taxon>Prasinodermales</taxon>
        <taxon>Prasinodermaceae</taxon>
        <taxon>Prasinoderma</taxon>
    </lineage>
</organism>
<feature type="compositionally biased region" description="Basic residues" evidence="4">
    <location>
        <begin position="83"/>
        <end position="98"/>
    </location>
</feature>
<dbReference type="InterPro" id="IPR009019">
    <property type="entry name" value="KH_sf_prok-type"/>
</dbReference>
<keyword evidence="2 5" id="KW-0689">Ribosomal protein</keyword>
<dbReference type="GeneID" id="18251351"/>
<name>V9PA93_9VIRI</name>
<accession>V9PA93</accession>
<keyword evidence="5" id="KW-0496">Mitochondrion</keyword>
<sequence>MASKTNPTSLRLGLHRGHESLWTTKGSSGALVAQDRGLRLQIEAYLKALQCIPGQIVIRRSAHRLQIDSLYTKNALFEDTRPKSRRKNRERGRLPRQNRAHDQEHAQGFRLAAQRMKAFWAHSLFTGTPSGSVLVHSGRAHRELATLLLLGQQNQHTSFQATSAFYARIRVLSALSCLSDAEQGRMSLGYRATQTALHPALADRKDTRLRRLVTPPSTLSATHLFGYGGVQQAAGSSLSTENLHLQGLLSLAKEGKGFGSRAYQQTLQNRFDWIEKHCRTGPSRLISLPEKGTKAKTGLEITFGSRWKGLNPQSTEKTSLLHHTSFFLLTEKASPTLVSLEQGSSLSGPFARSLGRASGGASIRMLTRALEMYTGQRVDLRFHKAKDLLAHPDLLARGIALALEQRVSPRAIGSRLGTLYSRGSTSLSQEGSKPYGGSDVLLSNRLLGLRIRVSGPLGKQGGGKKQTIVKKFGSTPLSTLSAHIGYSQNLAYTKRGVVGVKVWVHTAPSQTVHQTNPFVQTVYPHSVPSTWTSLSTTHFVA</sequence>
<dbReference type="GO" id="GO:0003723">
    <property type="term" value="F:RNA binding"/>
    <property type="evidence" value="ECO:0007669"/>
    <property type="project" value="InterPro"/>
</dbReference>
<dbReference type="InterPro" id="IPR036419">
    <property type="entry name" value="Ribosomal_S3_C_sf"/>
</dbReference>
<dbReference type="RefSeq" id="YP_008999853.1">
    <property type="nucleotide sequence ID" value="NC_023355.1"/>
</dbReference>
<evidence type="ECO:0000256" key="2">
    <source>
        <dbReference type="ARBA" id="ARBA00022980"/>
    </source>
</evidence>
<evidence type="ECO:0000313" key="5">
    <source>
        <dbReference type="EMBL" id="AGW52226.1"/>
    </source>
</evidence>
<dbReference type="SUPFAM" id="SSF54814">
    <property type="entry name" value="Prokaryotic type KH domain (KH-domain type II)"/>
    <property type="match status" value="1"/>
</dbReference>